<dbReference type="Proteomes" id="UP000078550">
    <property type="component" value="Unassembled WGS sequence"/>
</dbReference>
<reference evidence="3" key="1">
    <citation type="submission" date="2016-05" db="EMBL/GenBank/DDBJ databases">
        <authorList>
            <person name="Naeem Raeece"/>
        </authorList>
    </citation>
    <scope>NUCLEOTIDE SEQUENCE [LARGE SCALE GENOMIC DNA]</scope>
</reference>
<gene>
    <name evidence="2" type="ORF">POVWA2_011130</name>
</gene>
<sequence length="718" mass="84832">MGIFCNRIPVKVISHVDVLITRRASYLLWRHNPMRCGKLKKKVRVSTLREEEKGKEIQMESEPSYKVNTFAKEEIDVNKNINVNIFRNENDRSSAYDEGMCIYNILQDIEIKYVKKIPVYNQKLANVKIEKGKNKIKLIQHRNNNDGGYLDDSLIYKDTRYDLPFILNYYPDDMFILCFDGVITLSKQEKIVIAFLTFLKIFKQSFKFNDIHILNFPLYEFIKSRTYLFGDCSDTDTSNLRNDPFILLKIIPKFIYTRLLYIYKYIKRNEDIVIMIKYIYDEIDAICRKYNYDINEMIHICNEKNVMAHRLQRLKGGTNMLNGEGNYEVVRDLTEGTFDPSILLKYKSIENFSNVFPSFRVDFENFYLNNTYLKLYKKYKVHSQDVANEFDKMRSLLMEREKEAYKNLVRYRYVCNSLSEKEKKNHETFNHTCIDIINYNINIFKKPIYVISSVEKGDFIMYTLNLFGLNIKHANDRHLLRIFGRDALSPTNNKRASGGTVFSSLSRYLQATWQRKGHAMKKDGQQTSSQDTPQDTPQKEEQADGRAAGQGDLLHDPYNLDVHYLQHLEKTKRKDYYLCRNPHYISILKDKCDLVDAIVKTYHQGKEMIHVVDQKYEDLNAMNNDSRFNKLVRLYFCEWGHNTYCDKFKAICNDKIKSFSKSFKLLFLCCTLQNSSRREHTHGKGIPLDVYSKFMLKYYLKHNMVEKKSAIDAHGESD</sequence>
<feature type="region of interest" description="Disordered" evidence="1">
    <location>
        <begin position="516"/>
        <end position="550"/>
    </location>
</feature>
<accession>A0A1A8YMI1</accession>
<evidence type="ECO:0000256" key="1">
    <source>
        <dbReference type="SAM" id="MobiDB-lite"/>
    </source>
</evidence>
<protein>
    <submittedName>
        <fullName evidence="2">Uncharacterized protein</fullName>
    </submittedName>
</protein>
<feature type="compositionally biased region" description="Low complexity" evidence="1">
    <location>
        <begin position="525"/>
        <end position="536"/>
    </location>
</feature>
<proteinExistence type="predicted"/>
<name>A0A1A8YMI1_PLAOA</name>
<dbReference type="EMBL" id="FLRE01000041">
    <property type="protein sequence ID" value="SBT32721.1"/>
    <property type="molecule type" value="Genomic_DNA"/>
</dbReference>
<evidence type="ECO:0000313" key="3">
    <source>
        <dbReference type="Proteomes" id="UP000078550"/>
    </source>
</evidence>
<evidence type="ECO:0000313" key="2">
    <source>
        <dbReference type="EMBL" id="SBT32721.1"/>
    </source>
</evidence>
<organism evidence="2 3">
    <name type="scientific">Plasmodium ovale wallikeri</name>
    <dbReference type="NCBI Taxonomy" id="864142"/>
    <lineage>
        <taxon>Eukaryota</taxon>
        <taxon>Sar</taxon>
        <taxon>Alveolata</taxon>
        <taxon>Apicomplexa</taxon>
        <taxon>Aconoidasida</taxon>
        <taxon>Haemosporida</taxon>
        <taxon>Plasmodiidae</taxon>
        <taxon>Plasmodium</taxon>
        <taxon>Plasmodium (Plasmodium)</taxon>
    </lineage>
</organism>
<dbReference type="AlphaFoldDB" id="A0A1A8YMI1"/>